<dbReference type="AlphaFoldDB" id="A0ABD3C0B9"/>
<keyword evidence="3" id="KW-1185">Reference proteome</keyword>
<feature type="transmembrane region" description="Helical" evidence="1">
    <location>
        <begin position="12"/>
        <end position="33"/>
    </location>
</feature>
<evidence type="ECO:0000313" key="3">
    <source>
        <dbReference type="Proteomes" id="UP001632038"/>
    </source>
</evidence>
<evidence type="ECO:0000256" key="1">
    <source>
        <dbReference type="SAM" id="Phobius"/>
    </source>
</evidence>
<dbReference type="PANTHER" id="PTHR35165:SF1">
    <property type="entry name" value="OS04G0577375 PROTEIN"/>
    <property type="match status" value="1"/>
</dbReference>
<keyword evidence="1" id="KW-0812">Transmembrane</keyword>
<dbReference type="InterPro" id="IPR032238">
    <property type="entry name" value="ATP-synth_Z"/>
</dbReference>
<sequence length="78" mass="8735">MASYEDLKCKIVRCLGLCVMSLLGMFMLGWWAFKYLSSNDEQWMVPLGLVLFLTPLLVSLALFISHSCDSSSTPKPIS</sequence>
<keyword evidence="1" id="KW-1133">Transmembrane helix</keyword>
<dbReference type="Pfam" id="PF16594">
    <property type="entry name" value="ATP-synt_Z"/>
    <property type="match status" value="1"/>
</dbReference>
<reference evidence="3" key="1">
    <citation type="journal article" date="2024" name="IScience">
        <title>Strigolactones Initiate the Formation of Haustorium-like Structures in Castilleja.</title>
        <authorList>
            <person name="Buerger M."/>
            <person name="Peterson D."/>
            <person name="Chory J."/>
        </authorList>
    </citation>
    <scope>NUCLEOTIDE SEQUENCE [LARGE SCALE GENOMIC DNA]</scope>
</reference>
<comment type="caution">
    <text evidence="2">The sequence shown here is derived from an EMBL/GenBank/DDBJ whole genome shotgun (WGS) entry which is preliminary data.</text>
</comment>
<feature type="transmembrane region" description="Helical" evidence="1">
    <location>
        <begin position="45"/>
        <end position="65"/>
    </location>
</feature>
<organism evidence="2 3">
    <name type="scientific">Castilleja foliolosa</name>
    <dbReference type="NCBI Taxonomy" id="1961234"/>
    <lineage>
        <taxon>Eukaryota</taxon>
        <taxon>Viridiplantae</taxon>
        <taxon>Streptophyta</taxon>
        <taxon>Embryophyta</taxon>
        <taxon>Tracheophyta</taxon>
        <taxon>Spermatophyta</taxon>
        <taxon>Magnoliopsida</taxon>
        <taxon>eudicotyledons</taxon>
        <taxon>Gunneridae</taxon>
        <taxon>Pentapetalae</taxon>
        <taxon>asterids</taxon>
        <taxon>lamiids</taxon>
        <taxon>Lamiales</taxon>
        <taxon>Orobanchaceae</taxon>
        <taxon>Pedicularideae</taxon>
        <taxon>Castillejinae</taxon>
        <taxon>Castilleja</taxon>
    </lineage>
</organism>
<accession>A0ABD3C0B9</accession>
<name>A0ABD3C0B9_9LAMI</name>
<gene>
    <name evidence="2" type="ORF">CASFOL_033718</name>
</gene>
<evidence type="ECO:0000313" key="2">
    <source>
        <dbReference type="EMBL" id="KAL3622307.1"/>
    </source>
</evidence>
<dbReference type="EMBL" id="JAVIJP010000060">
    <property type="protein sequence ID" value="KAL3622307.1"/>
    <property type="molecule type" value="Genomic_DNA"/>
</dbReference>
<keyword evidence="1" id="KW-0472">Membrane</keyword>
<dbReference type="Proteomes" id="UP001632038">
    <property type="component" value="Unassembled WGS sequence"/>
</dbReference>
<proteinExistence type="predicted"/>
<dbReference type="PANTHER" id="PTHR35165">
    <property type="entry name" value="OS08G0113900 PROTEIN"/>
    <property type="match status" value="1"/>
</dbReference>
<protein>
    <submittedName>
        <fullName evidence="2">Uncharacterized protein</fullName>
    </submittedName>
</protein>